<dbReference type="EC" id="3.5.1.-" evidence="2"/>
<reference evidence="2 3" key="1">
    <citation type="submission" date="2016-07" db="EMBL/GenBank/DDBJ databases">
        <title>Draft Genome Sequence of Methylobrevis pamukkalensis PK2.</title>
        <authorList>
            <person name="Vasilenko O.V."/>
            <person name="Doronina N.V."/>
            <person name="Shmareva M.N."/>
            <person name="Tarlachkov S.V."/>
            <person name="Mustakhimov I."/>
            <person name="Trotsenko Y.A."/>
        </authorList>
    </citation>
    <scope>NUCLEOTIDE SEQUENCE [LARGE SCALE GENOMIC DNA]</scope>
    <source>
        <strain evidence="2 3">PK2</strain>
    </source>
</reference>
<dbReference type="EMBL" id="MCRJ01000026">
    <property type="protein sequence ID" value="ODN71246.1"/>
    <property type="molecule type" value="Genomic_DNA"/>
</dbReference>
<evidence type="ECO:0000259" key="1">
    <source>
        <dbReference type="Pfam" id="PF00561"/>
    </source>
</evidence>
<dbReference type="OrthoDB" id="9780765at2"/>
<dbReference type="InterPro" id="IPR029058">
    <property type="entry name" value="AB_hydrolase_fold"/>
</dbReference>
<sequence length="264" mass="28175">MRIAVRDGIVLHVESDGDGPALVLAAGLGGSAAFWDPLVPRLASRFRLIRFDHRGVGRSDRPATGHSIARLSADVTDILDALGIDRADFVGHSTGGAIGQELALTAPDRLRRLVLSGTWARADARFRLLFETRIAVLEALGPRAHQGLALLLGSGADWSPAREAEVAGALDIADSMAPLDAAILGQRMRMLLDFDRLDDLPTVSMPTLVVSAEDDMIVSAVQGRAIADAIPGARFALQAGGHFFPRVDPHGFCWLVTAFLEEHP</sequence>
<dbReference type="InterPro" id="IPR000073">
    <property type="entry name" value="AB_hydrolase_1"/>
</dbReference>
<dbReference type="PANTHER" id="PTHR43433:SF5">
    <property type="entry name" value="AB HYDROLASE-1 DOMAIN-CONTAINING PROTEIN"/>
    <property type="match status" value="1"/>
</dbReference>
<dbReference type="InterPro" id="IPR050471">
    <property type="entry name" value="AB_hydrolase"/>
</dbReference>
<feature type="domain" description="AB hydrolase-1" evidence="1">
    <location>
        <begin position="20"/>
        <end position="128"/>
    </location>
</feature>
<gene>
    <name evidence="2" type="primary">rutD_1</name>
    <name evidence="2" type="ORF">A6302_01443</name>
</gene>
<evidence type="ECO:0000313" key="3">
    <source>
        <dbReference type="Proteomes" id="UP000094622"/>
    </source>
</evidence>
<protein>
    <submittedName>
        <fullName evidence="2">Putative aminoacrylate hydrolase RutD</fullName>
        <ecNumber evidence="2">3.5.1.-</ecNumber>
    </submittedName>
</protein>
<evidence type="ECO:0000313" key="2">
    <source>
        <dbReference type="EMBL" id="ODN71246.1"/>
    </source>
</evidence>
<comment type="caution">
    <text evidence="2">The sequence shown here is derived from an EMBL/GenBank/DDBJ whole genome shotgun (WGS) entry which is preliminary data.</text>
</comment>
<accession>A0A1E3H623</accession>
<dbReference type="Gene3D" id="3.40.50.1820">
    <property type="entry name" value="alpha/beta hydrolase"/>
    <property type="match status" value="1"/>
</dbReference>
<proteinExistence type="predicted"/>
<name>A0A1E3H623_9HYPH</name>
<keyword evidence="3" id="KW-1185">Reference proteome</keyword>
<dbReference type="Pfam" id="PF00561">
    <property type="entry name" value="Abhydrolase_1"/>
    <property type="match status" value="1"/>
</dbReference>
<dbReference type="GO" id="GO:0016787">
    <property type="term" value="F:hydrolase activity"/>
    <property type="evidence" value="ECO:0007669"/>
    <property type="project" value="UniProtKB-KW"/>
</dbReference>
<dbReference type="PANTHER" id="PTHR43433">
    <property type="entry name" value="HYDROLASE, ALPHA/BETA FOLD FAMILY PROTEIN"/>
    <property type="match status" value="1"/>
</dbReference>
<dbReference type="Proteomes" id="UP000094622">
    <property type="component" value="Unassembled WGS sequence"/>
</dbReference>
<keyword evidence="2" id="KW-0378">Hydrolase</keyword>
<dbReference type="PRINTS" id="PR00111">
    <property type="entry name" value="ABHYDROLASE"/>
</dbReference>
<dbReference type="AlphaFoldDB" id="A0A1E3H623"/>
<dbReference type="SUPFAM" id="SSF53474">
    <property type="entry name" value="alpha/beta-Hydrolases"/>
    <property type="match status" value="1"/>
</dbReference>
<organism evidence="2 3">
    <name type="scientific">Methylobrevis pamukkalensis</name>
    <dbReference type="NCBI Taxonomy" id="1439726"/>
    <lineage>
        <taxon>Bacteria</taxon>
        <taxon>Pseudomonadati</taxon>
        <taxon>Pseudomonadota</taxon>
        <taxon>Alphaproteobacteria</taxon>
        <taxon>Hyphomicrobiales</taxon>
        <taxon>Pleomorphomonadaceae</taxon>
        <taxon>Methylobrevis</taxon>
    </lineage>
</organism>